<dbReference type="OrthoDB" id="671439at2759"/>
<dbReference type="Proteomes" id="UP000283530">
    <property type="component" value="Unassembled WGS sequence"/>
</dbReference>
<comment type="caution">
    <text evidence="5">The sequence shown here is derived from an EMBL/GenBank/DDBJ whole genome shotgun (WGS) entry which is preliminary data.</text>
</comment>
<keyword evidence="6" id="KW-1185">Reference proteome</keyword>
<dbReference type="Gene3D" id="3.30.559.10">
    <property type="entry name" value="Chloramphenicol acetyltransferase-like domain"/>
    <property type="match status" value="2"/>
</dbReference>
<dbReference type="Pfam" id="PF02458">
    <property type="entry name" value="Transferase"/>
    <property type="match status" value="1"/>
</dbReference>
<dbReference type="FunFam" id="3.30.559.10:FF:000008">
    <property type="entry name" value="Tryptamine hydroxycinnamoyl transferase"/>
    <property type="match status" value="1"/>
</dbReference>
<keyword evidence="2 5" id="KW-0808">Transferase</keyword>
<evidence type="ECO:0000256" key="1">
    <source>
        <dbReference type="ARBA" id="ARBA00009861"/>
    </source>
</evidence>
<dbReference type="PANTHER" id="PTHR31642">
    <property type="entry name" value="TRICHOTHECENE 3-O-ACETYLTRANSFERASE"/>
    <property type="match status" value="1"/>
</dbReference>
<evidence type="ECO:0000256" key="3">
    <source>
        <dbReference type="ARBA" id="ARBA00023315"/>
    </source>
</evidence>
<dbReference type="GO" id="GO:0016747">
    <property type="term" value="F:acyltransferase activity, transferring groups other than amino-acyl groups"/>
    <property type="evidence" value="ECO:0007669"/>
    <property type="project" value="TreeGrafter"/>
</dbReference>
<dbReference type="InterPro" id="IPR050317">
    <property type="entry name" value="Plant_Fungal_Acyltransferase"/>
</dbReference>
<evidence type="ECO:0000313" key="6">
    <source>
        <dbReference type="Proteomes" id="UP000283530"/>
    </source>
</evidence>
<name>A0A3S3NP38_9MAGN</name>
<evidence type="ECO:0000256" key="2">
    <source>
        <dbReference type="ARBA" id="ARBA00022679"/>
    </source>
</evidence>
<feature type="region of interest" description="Disordered" evidence="4">
    <location>
        <begin position="207"/>
        <end position="228"/>
    </location>
</feature>
<dbReference type="EMBL" id="QPKB01000001">
    <property type="protein sequence ID" value="RWR72439.1"/>
    <property type="molecule type" value="Genomic_DNA"/>
</dbReference>
<keyword evidence="3" id="KW-0012">Acyltransferase</keyword>
<evidence type="ECO:0000256" key="4">
    <source>
        <dbReference type="SAM" id="MobiDB-lite"/>
    </source>
</evidence>
<gene>
    <name evidence="5" type="ORF">CKAN_00066200</name>
</gene>
<dbReference type="STRING" id="337451.A0A3S3NP38"/>
<dbReference type="InterPro" id="IPR023213">
    <property type="entry name" value="CAT-like_dom_sf"/>
</dbReference>
<proteinExistence type="inferred from homology"/>
<protein>
    <submittedName>
        <fullName evidence="5">Spermidine hydroxycinnamoyl transferase</fullName>
    </submittedName>
</protein>
<organism evidence="5 6">
    <name type="scientific">Cinnamomum micranthum f. kanehirae</name>
    <dbReference type="NCBI Taxonomy" id="337451"/>
    <lineage>
        <taxon>Eukaryota</taxon>
        <taxon>Viridiplantae</taxon>
        <taxon>Streptophyta</taxon>
        <taxon>Embryophyta</taxon>
        <taxon>Tracheophyta</taxon>
        <taxon>Spermatophyta</taxon>
        <taxon>Magnoliopsida</taxon>
        <taxon>Magnoliidae</taxon>
        <taxon>Laurales</taxon>
        <taxon>Lauraceae</taxon>
        <taxon>Cinnamomum</taxon>
    </lineage>
</organism>
<evidence type="ECO:0000313" key="5">
    <source>
        <dbReference type="EMBL" id="RWR72439.1"/>
    </source>
</evidence>
<dbReference type="PANTHER" id="PTHR31642:SF324">
    <property type="entry name" value="SPERMIDINE HYDROXYCINNAMOYL TRANSFERASE"/>
    <property type="match status" value="1"/>
</dbReference>
<accession>A0A3S3NP38</accession>
<dbReference type="AlphaFoldDB" id="A0A3S3NP38"/>
<sequence length="464" mass="51871">MTMTMRVKASSTIKPAAPTPKHRLWLSDLDLIMPLTHATIIYFYKPNNPNTTTSFFSPDIMKNSLSQTLVHFYPLAGRLRYDESGRLEIDCNEAGVIFNEAESDVDIDDFGDFKITPELRDLAPHVDYTTRITEWPLVLLQLTVFRHGGVSLGFATSHTAMDGPSAAHFLCTWAKIACTGKADICIPLCLDRTLLRVRDPSIKPAFEHEEFKPPPRLDHGGDEGERRKETTVEMFKLTYQQVNAMREAANMGRSSATGPRFSRYESIAAHIWRSTCKARGLEDDQMTELQIAVQGRNRLHPPLPVGFIGNVVFRETVVARSGDLVTGPVGHVAGRIKEVLEKMKDKYLRSTLDFLNGQEDLTPLRSGAHTLGCNQGKFYGCPNMVLTSWLGMPFYDADFGWGPPMYMGPSTLANDGKGYIIPAKKEDDGGVIIALCLQTKHMEELKELLLSKDDYGLSWFGHEP</sequence>
<reference evidence="5 6" key="1">
    <citation type="journal article" date="2019" name="Nat. Plants">
        <title>Stout camphor tree genome fills gaps in understanding of flowering plant genome evolution.</title>
        <authorList>
            <person name="Chaw S.M."/>
            <person name="Liu Y.C."/>
            <person name="Wu Y.W."/>
            <person name="Wang H.Y."/>
            <person name="Lin C.I."/>
            <person name="Wu C.S."/>
            <person name="Ke H.M."/>
            <person name="Chang L.Y."/>
            <person name="Hsu C.Y."/>
            <person name="Yang H.T."/>
            <person name="Sudianto E."/>
            <person name="Hsu M.H."/>
            <person name="Wu K.P."/>
            <person name="Wang L.N."/>
            <person name="Leebens-Mack J.H."/>
            <person name="Tsai I.J."/>
        </authorList>
    </citation>
    <scope>NUCLEOTIDE SEQUENCE [LARGE SCALE GENOMIC DNA]</scope>
    <source>
        <strain evidence="6">cv. Chaw 1501</strain>
        <tissue evidence="5">Young leaves</tissue>
    </source>
</reference>
<comment type="similarity">
    <text evidence="1">Belongs to the plant acyltransferase family.</text>
</comment>